<feature type="region of interest" description="Disordered" evidence="1">
    <location>
        <begin position="679"/>
        <end position="698"/>
    </location>
</feature>
<evidence type="ECO:0000256" key="1">
    <source>
        <dbReference type="SAM" id="MobiDB-lite"/>
    </source>
</evidence>
<evidence type="ECO:0000259" key="2">
    <source>
        <dbReference type="Pfam" id="PF04937"/>
    </source>
</evidence>
<keyword evidence="5" id="KW-1185">Reference proteome</keyword>
<dbReference type="EMBL" id="CAUOFW020002047">
    <property type="protein sequence ID" value="CAK9150514.1"/>
    <property type="molecule type" value="Genomic_DNA"/>
</dbReference>
<protein>
    <recommendedName>
        <fullName evidence="6">DUF659 domain-containing protein</fullName>
    </recommendedName>
</protein>
<dbReference type="Pfam" id="PF05699">
    <property type="entry name" value="Dimer_Tnp_hAT"/>
    <property type="match status" value="1"/>
</dbReference>
<evidence type="ECO:0008006" key="6">
    <source>
        <dbReference type="Google" id="ProtNLM"/>
    </source>
</evidence>
<dbReference type="Pfam" id="PF04937">
    <property type="entry name" value="DUF659"/>
    <property type="match status" value="1"/>
</dbReference>
<evidence type="ECO:0000259" key="3">
    <source>
        <dbReference type="Pfam" id="PF05699"/>
    </source>
</evidence>
<organism evidence="4 5">
    <name type="scientific">Ilex paraguariensis</name>
    <name type="common">yerba mate</name>
    <dbReference type="NCBI Taxonomy" id="185542"/>
    <lineage>
        <taxon>Eukaryota</taxon>
        <taxon>Viridiplantae</taxon>
        <taxon>Streptophyta</taxon>
        <taxon>Embryophyta</taxon>
        <taxon>Tracheophyta</taxon>
        <taxon>Spermatophyta</taxon>
        <taxon>Magnoliopsida</taxon>
        <taxon>eudicotyledons</taxon>
        <taxon>Gunneridae</taxon>
        <taxon>Pentapetalae</taxon>
        <taxon>asterids</taxon>
        <taxon>campanulids</taxon>
        <taxon>Aquifoliales</taxon>
        <taxon>Aquifoliaceae</taxon>
        <taxon>Ilex</taxon>
    </lineage>
</organism>
<dbReference type="PANTHER" id="PTHR32166:SF85">
    <property type="entry name" value="DIMERIZATION, PUTATIVE-RELATED"/>
    <property type="match status" value="1"/>
</dbReference>
<feature type="domain" description="HAT C-terminal dimerisation" evidence="3">
    <location>
        <begin position="602"/>
        <end position="674"/>
    </location>
</feature>
<name>A0ABC8S006_9AQUA</name>
<comment type="caution">
    <text evidence="4">The sequence shown here is derived from an EMBL/GenBank/DDBJ whole genome shotgun (WGS) entry which is preliminary data.</text>
</comment>
<evidence type="ECO:0000313" key="5">
    <source>
        <dbReference type="Proteomes" id="UP001642360"/>
    </source>
</evidence>
<dbReference type="InterPro" id="IPR008906">
    <property type="entry name" value="HATC_C_dom"/>
</dbReference>
<dbReference type="InterPro" id="IPR012337">
    <property type="entry name" value="RNaseH-like_sf"/>
</dbReference>
<feature type="domain" description="DUF659" evidence="2">
    <location>
        <begin position="239"/>
        <end position="391"/>
    </location>
</feature>
<evidence type="ECO:0000313" key="4">
    <source>
        <dbReference type="EMBL" id="CAK9150514.1"/>
    </source>
</evidence>
<dbReference type="PANTHER" id="PTHR32166">
    <property type="entry name" value="OSJNBA0013A04.12 PROTEIN"/>
    <property type="match status" value="1"/>
</dbReference>
<dbReference type="InterPro" id="IPR007021">
    <property type="entry name" value="DUF659"/>
</dbReference>
<reference evidence="4 5" key="1">
    <citation type="submission" date="2024-02" db="EMBL/GenBank/DDBJ databases">
        <authorList>
            <person name="Vignale AGUSTIN F."/>
            <person name="Sosa J E."/>
            <person name="Modenutti C."/>
        </authorList>
    </citation>
    <scope>NUCLEOTIDE SEQUENCE [LARGE SCALE GENOMIC DNA]</scope>
</reference>
<proteinExistence type="predicted"/>
<sequence length="698" mass="79619">MKRRKEEKKETETPRFFFCIEEPNPSKGCVSNQFHRPLNETPGFRSLCDVSSSKKGVPLRQQDHRCISGNLLFSRSELPFFRFGKMPSESDKWGWKHVSVFGGFDKGSGTKRWKCNHCNIRYNGSYSRVRAHLLGFTGLGVKSCPAIDGSLREAFHNLDEERLARKTKRISGCEKPGKHLRTSQPNLIRGLKTIKKEDVDDIVARFFYAGGLNVNIVNSPYFHEMAKAIAAFGPGYGPPSTHELSDYFLSKERKRIEKAMALIRESLPHTACSILCLNRREGSLSGPSVTIFVSSPRGLMFLKEVNTNEGDRANNLFTEVLDDAIMEVGSTNVLQIISHPGAASESSDSYKLSKFPRIFWSPCTLHSIRLLMEYIAEMEWIKSVVLCAKEIEQRIQTYQHSSLLKITPLKEIFHSVSAKLAPSFCLVHRIFELKQALKDLVVSEEWKQWKITTKEDTINIEAAILGDDFWGKANLLLQLFEPFLNLLATLNIAKSVMGDVYYWRFQALEAVKSKGIDDCVLNQLDVLIENRWDMLFSPLHAAGYMLNPRYFGRSQTKDKTVMRGWKATLERYEHDSAARRVLREQLSLYCRLEGPLGEEDAVDCRDKMDPVVWWENFGFETPHLQTLAIKILSQVSCVAMCQGNWQDADYPCREKTYGLGVGRVEDLVFVRNNLKLQSLRNGNSSSPSTQRNEDSREY</sequence>
<dbReference type="SUPFAM" id="SSF53098">
    <property type="entry name" value="Ribonuclease H-like"/>
    <property type="match status" value="1"/>
</dbReference>
<dbReference type="Proteomes" id="UP001642360">
    <property type="component" value="Unassembled WGS sequence"/>
</dbReference>
<dbReference type="AlphaFoldDB" id="A0ABC8S006"/>
<feature type="compositionally biased region" description="Polar residues" evidence="1">
    <location>
        <begin position="679"/>
        <end position="690"/>
    </location>
</feature>
<accession>A0ABC8S006</accession>
<gene>
    <name evidence="4" type="ORF">ILEXP_LOCUS18669</name>
</gene>